<accession>A0A3Q2D877</accession>
<name>A0A3Q2D877_CYPVA</name>
<keyword evidence="10" id="KW-1185">Reference proteome</keyword>
<evidence type="ECO:0000256" key="8">
    <source>
        <dbReference type="SAM" id="MobiDB-lite"/>
    </source>
</evidence>
<evidence type="ECO:0000256" key="1">
    <source>
        <dbReference type="ARBA" id="ARBA00023017"/>
    </source>
</evidence>
<dbReference type="PANTHER" id="PTHR13183:SF0">
    <property type="entry name" value="AXONEMAL DYNEIN LIGHT INTERMEDIATE POLYPEPTIDE 1"/>
    <property type="match status" value="1"/>
</dbReference>
<proteinExistence type="inferred from homology"/>
<feature type="compositionally biased region" description="Basic and acidic residues" evidence="8">
    <location>
        <begin position="10"/>
        <end position="24"/>
    </location>
</feature>
<protein>
    <recommendedName>
        <fullName evidence="5">Axonemal dynein light intermediate polypeptide 1</fullName>
    </recommendedName>
    <alternativeName>
        <fullName evidence="6">Inner dynein arm light chain, axonemal</fullName>
    </alternativeName>
</protein>
<evidence type="ECO:0000256" key="7">
    <source>
        <dbReference type="ARBA" id="ARBA00043925"/>
    </source>
</evidence>
<comment type="similarity">
    <text evidence="4">Belongs to the inner dynein arm light chain family.</text>
</comment>
<dbReference type="GO" id="GO:0030286">
    <property type="term" value="C:dynein complex"/>
    <property type="evidence" value="ECO:0007669"/>
    <property type="project" value="UniProtKB-KW"/>
</dbReference>
<dbReference type="STRING" id="28743.ENSCVAP00000014787"/>
<evidence type="ECO:0000256" key="2">
    <source>
        <dbReference type="ARBA" id="ARBA00023054"/>
    </source>
</evidence>
<evidence type="ECO:0000256" key="5">
    <source>
        <dbReference type="ARBA" id="ARBA00039799"/>
    </source>
</evidence>
<sequence>MIPASNSFLKYDDPMLIKNSETESPKQPSDFKPATRPSKSKPATSEDNTETKQILEAIFPPREWMDGNQRWVQKVSTAPSTRADVIQLKEQLNTKLNTKLQQSCSRDRPG</sequence>
<comment type="function">
    <text evidence="7">Involved in sperm flagellum assembly.</text>
</comment>
<evidence type="ECO:0000313" key="10">
    <source>
        <dbReference type="Proteomes" id="UP000265020"/>
    </source>
</evidence>
<dbReference type="PANTHER" id="PTHR13183">
    <property type="entry name" value="AXONEMAL INNER ARM DYNEIN LIGHT CHAIN 28"/>
    <property type="match status" value="1"/>
</dbReference>
<dbReference type="Pfam" id="PF10211">
    <property type="entry name" value="Ax_dynein_light"/>
    <property type="match status" value="1"/>
</dbReference>
<reference evidence="9" key="2">
    <citation type="submission" date="2025-09" db="UniProtKB">
        <authorList>
            <consortium name="Ensembl"/>
        </authorList>
    </citation>
    <scope>IDENTIFICATION</scope>
</reference>
<dbReference type="GO" id="GO:0005930">
    <property type="term" value="C:axoneme"/>
    <property type="evidence" value="ECO:0007669"/>
    <property type="project" value="TreeGrafter"/>
</dbReference>
<dbReference type="Ensembl" id="ENSCVAT00000022701.1">
    <property type="protein sequence ID" value="ENSCVAP00000014787.1"/>
    <property type="gene ID" value="ENSCVAG00000017479.1"/>
</dbReference>
<evidence type="ECO:0000256" key="4">
    <source>
        <dbReference type="ARBA" id="ARBA00038114"/>
    </source>
</evidence>
<dbReference type="GeneTree" id="ENSGT00940000179482"/>
<dbReference type="GO" id="GO:0045504">
    <property type="term" value="F:dynein heavy chain binding"/>
    <property type="evidence" value="ECO:0007669"/>
    <property type="project" value="TreeGrafter"/>
</dbReference>
<dbReference type="Proteomes" id="UP000265020">
    <property type="component" value="Unassembled WGS sequence"/>
</dbReference>
<dbReference type="InterPro" id="IPR019347">
    <property type="entry name" value="Axonemal_dynein_light_chain"/>
</dbReference>
<dbReference type="GO" id="GO:0097546">
    <property type="term" value="C:ciliary base"/>
    <property type="evidence" value="ECO:0007669"/>
    <property type="project" value="TreeGrafter"/>
</dbReference>
<evidence type="ECO:0000313" key="9">
    <source>
        <dbReference type="Ensembl" id="ENSCVAP00000014787.1"/>
    </source>
</evidence>
<reference evidence="9" key="1">
    <citation type="submission" date="2025-08" db="UniProtKB">
        <authorList>
            <consortium name="Ensembl"/>
        </authorList>
    </citation>
    <scope>IDENTIFICATION</scope>
</reference>
<keyword evidence="3" id="KW-0505">Motor protein</keyword>
<dbReference type="AlphaFoldDB" id="A0A3Q2D877"/>
<evidence type="ECO:0000256" key="3">
    <source>
        <dbReference type="ARBA" id="ARBA00023175"/>
    </source>
</evidence>
<keyword evidence="2" id="KW-0175">Coiled coil</keyword>
<keyword evidence="1" id="KW-0243">Dynein</keyword>
<evidence type="ECO:0000256" key="6">
    <source>
        <dbReference type="ARBA" id="ARBA00042417"/>
    </source>
</evidence>
<organism evidence="9 10">
    <name type="scientific">Cyprinodon variegatus</name>
    <name type="common">Sheepshead minnow</name>
    <dbReference type="NCBI Taxonomy" id="28743"/>
    <lineage>
        <taxon>Eukaryota</taxon>
        <taxon>Metazoa</taxon>
        <taxon>Chordata</taxon>
        <taxon>Craniata</taxon>
        <taxon>Vertebrata</taxon>
        <taxon>Euteleostomi</taxon>
        <taxon>Actinopterygii</taxon>
        <taxon>Neopterygii</taxon>
        <taxon>Teleostei</taxon>
        <taxon>Neoteleostei</taxon>
        <taxon>Acanthomorphata</taxon>
        <taxon>Ovalentaria</taxon>
        <taxon>Atherinomorphae</taxon>
        <taxon>Cyprinodontiformes</taxon>
        <taxon>Cyprinodontidae</taxon>
        <taxon>Cyprinodon</taxon>
    </lineage>
</organism>
<feature type="region of interest" description="Disordered" evidence="8">
    <location>
        <begin position="1"/>
        <end position="52"/>
    </location>
</feature>